<dbReference type="AlphaFoldDB" id="A0AAN7BL46"/>
<keyword evidence="2" id="KW-1185">Reference proteome</keyword>
<dbReference type="Proteomes" id="UP001301958">
    <property type="component" value="Unassembled WGS sequence"/>
</dbReference>
<reference evidence="1" key="1">
    <citation type="journal article" date="2023" name="Mol. Phylogenet. Evol.">
        <title>Genome-scale phylogeny and comparative genomics of the fungal order Sordariales.</title>
        <authorList>
            <person name="Hensen N."/>
            <person name="Bonometti L."/>
            <person name="Westerberg I."/>
            <person name="Brannstrom I.O."/>
            <person name="Guillou S."/>
            <person name="Cros-Aarteil S."/>
            <person name="Calhoun S."/>
            <person name="Haridas S."/>
            <person name="Kuo A."/>
            <person name="Mondo S."/>
            <person name="Pangilinan J."/>
            <person name="Riley R."/>
            <person name="LaButti K."/>
            <person name="Andreopoulos B."/>
            <person name="Lipzen A."/>
            <person name="Chen C."/>
            <person name="Yan M."/>
            <person name="Daum C."/>
            <person name="Ng V."/>
            <person name="Clum A."/>
            <person name="Steindorff A."/>
            <person name="Ohm R.A."/>
            <person name="Martin F."/>
            <person name="Silar P."/>
            <person name="Natvig D.O."/>
            <person name="Lalanne C."/>
            <person name="Gautier V."/>
            <person name="Ament-Velasquez S.L."/>
            <person name="Kruys A."/>
            <person name="Hutchinson M.I."/>
            <person name="Powell A.J."/>
            <person name="Barry K."/>
            <person name="Miller A.N."/>
            <person name="Grigoriev I.V."/>
            <person name="Debuchy R."/>
            <person name="Gladieux P."/>
            <person name="Hiltunen Thoren M."/>
            <person name="Johannesson H."/>
        </authorList>
    </citation>
    <scope>NUCLEOTIDE SEQUENCE</scope>
    <source>
        <strain evidence="1">CBS 990.96</strain>
    </source>
</reference>
<dbReference type="EMBL" id="MU865371">
    <property type="protein sequence ID" value="KAK4225282.1"/>
    <property type="molecule type" value="Genomic_DNA"/>
</dbReference>
<evidence type="ECO:0000313" key="2">
    <source>
        <dbReference type="Proteomes" id="UP001301958"/>
    </source>
</evidence>
<organism evidence="1 2">
    <name type="scientific">Podospora fimiseda</name>
    <dbReference type="NCBI Taxonomy" id="252190"/>
    <lineage>
        <taxon>Eukaryota</taxon>
        <taxon>Fungi</taxon>
        <taxon>Dikarya</taxon>
        <taxon>Ascomycota</taxon>
        <taxon>Pezizomycotina</taxon>
        <taxon>Sordariomycetes</taxon>
        <taxon>Sordariomycetidae</taxon>
        <taxon>Sordariales</taxon>
        <taxon>Podosporaceae</taxon>
        <taxon>Podospora</taxon>
    </lineage>
</organism>
<evidence type="ECO:0000313" key="1">
    <source>
        <dbReference type="EMBL" id="KAK4225282.1"/>
    </source>
</evidence>
<accession>A0AAN7BL46</accession>
<protein>
    <submittedName>
        <fullName evidence="1">Uncharacterized protein</fullName>
    </submittedName>
</protein>
<comment type="caution">
    <text evidence="1">The sequence shown here is derived from an EMBL/GenBank/DDBJ whole genome shotgun (WGS) entry which is preliminary data.</text>
</comment>
<reference evidence="1" key="2">
    <citation type="submission" date="2023-05" db="EMBL/GenBank/DDBJ databases">
        <authorList>
            <consortium name="Lawrence Berkeley National Laboratory"/>
            <person name="Steindorff A."/>
            <person name="Hensen N."/>
            <person name="Bonometti L."/>
            <person name="Westerberg I."/>
            <person name="Brannstrom I.O."/>
            <person name="Guillou S."/>
            <person name="Cros-Aarteil S."/>
            <person name="Calhoun S."/>
            <person name="Haridas S."/>
            <person name="Kuo A."/>
            <person name="Mondo S."/>
            <person name="Pangilinan J."/>
            <person name="Riley R."/>
            <person name="Labutti K."/>
            <person name="Andreopoulos B."/>
            <person name="Lipzen A."/>
            <person name="Chen C."/>
            <person name="Yanf M."/>
            <person name="Daum C."/>
            <person name="Ng V."/>
            <person name="Clum A."/>
            <person name="Ohm R."/>
            <person name="Martin F."/>
            <person name="Silar P."/>
            <person name="Natvig D."/>
            <person name="Lalanne C."/>
            <person name="Gautier V."/>
            <person name="Ament-Velasquez S.L."/>
            <person name="Kruys A."/>
            <person name="Hutchinson M.I."/>
            <person name="Powell A.J."/>
            <person name="Barry K."/>
            <person name="Miller A.N."/>
            <person name="Grigoriev I.V."/>
            <person name="Debuchy R."/>
            <person name="Gladieux P."/>
            <person name="Thoren M.H."/>
            <person name="Johannesson H."/>
        </authorList>
    </citation>
    <scope>NUCLEOTIDE SEQUENCE</scope>
    <source>
        <strain evidence="1">CBS 990.96</strain>
    </source>
</reference>
<proteinExistence type="predicted"/>
<feature type="non-terminal residue" evidence="1">
    <location>
        <position position="219"/>
    </location>
</feature>
<sequence>MQPYSSWPIGSLRFPDPPAEQLVLVPPGIPINVISGNRLSDERLGQVARATISPELRVALWHASMGFVFDNWPKVPPFEKQNNAYRLKLCSELSPFLDIVRQLYGQDARFGGVRYTRESIYLMSEAAWYNIKGGSFDKIEPYVSLCYTVLWNYMLDEDQDLHRVYSRVLQYDAHGRILTDRPGALEKLQEVILMIEDRGNWPERVPAQKKGPGSYLSPL</sequence>
<name>A0AAN7BL46_9PEZI</name>
<gene>
    <name evidence="1" type="ORF">QBC38DRAFT_501499</name>
</gene>